<reference evidence="3" key="1">
    <citation type="journal article" date="2018" name="Nat. Microbiol.">
        <title>Leveraging single-cell genomics to expand the fungal tree of life.</title>
        <authorList>
            <person name="Ahrendt S.R."/>
            <person name="Quandt C.A."/>
            <person name="Ciobanu D."/>
            <person name="Clum A."/>
            <person name="Salamov A."/>
            <person name="Andreopoulos B."/>
            <person name="Cheng J.F."/>
            <person name="Woyke T."/>
            <person name="Pelin A."/>
            <person name="Henrissat B."/>
            <person name="Reynolds N.K."/>
            <person name="Benny G.L."/>
            <person name="Smith M.E."/>
            <person name="James T.Y."/>
            <person name="Grigoriev I.V."/>
        </authorList>
    </citation>
    <scope>NUCLEOTIDE SEQUENCE [LARGE SCALE GENOMIC DNA]</scope>
</reference>
<keyword evidence="3" id="KW-1185">Reference proteome</keyword>
<gene>
    <name evidence="2" type="ORF">BDK51DRAFT_31582</name>
</gene>
<name>A0A4P9WF20_9FUNG</name>
<protein>
    <submittedName>
        <fullName evidence="2">Uncharacterized protein</fullName>
    </submittedName>
</protein>
<feature type="region of interest" description="Disordered" evidence="1">
    <location>
        <begin position="619"/>
        <end position="665"/>
    </location>
</feature>
<organism evidence="2 3">
    <name type="scientific">Blyttiomyces helicus</name>
    <dbReference type="NCBI Taxonomy" id="388810"/>
    <lineage>
        <taxon>Eukaryota</taxon>
        <taxon>Fungi</taxon>
        <taxon>Fungi incertae sedis</taxon>
        <taxon>Chytridiomycota</taxon>
        <taxon>Chytridiomycota incertae sedis</taxon>
        <taxon>Chytridiomycetes</taxon>
        <taxon>Chytridiomycetes incertae sedis</taxon>
        <taxon>Blyttiomyces</taxon>
    </lineage>
</organism>
<feature type="region of interest" description="Disordered" evidence="1">
    <location>
        <begin position="1"/>
        <end position="53"/>
    </location>
</feature>
<accession>A0A4P9WF20</accession>
<dbReference type="OrthoDB" id="2161833at2759"/>
<evidence type="ECO:0000256" key="1">
    <source>
        <dbReference type="SAM" id="MobiDB-lite"/>
    </source>
</evidence>
<feature type="region of interest" description="Disordered" evidence="1">
    <location>
        <begin position="249"/>
        <end position="288"/>
    </location>
</feature>
<feature type="non-terminal residue" evidence="2">
    <location>
        <position position="1"/>
    </location>
</feature>
<sequence>EYLREVDLDNTRPLLFNELPSNSSWASKPVTLPELLDPAPTPPPHRSPAPISDAFFQLANSPILSSPDSDPEQAVGPALEARATFRRRKASPISDGSGGPSRNQRSRKKEWDLAYERKRKLENKRGHGTNLVLEQKLRFPKRTALFTHADAVDQLLDILSNAQTEAGGNVAFTSEAFAQAKYRVSVSGKQPWRVWLPDGVWVKFQALKCACSPTETTHAEFAELLLQFAGYQAGGESSGIRKELIEKLDKPKQQPTPVSSPQTPGSSSARTSPTIEPQNPASWLPTHDHANASQVEPDIGMSLDSFLAELNPLGFSPVQSPQINNPPQYSPFSIIPRNVASQVRYNPNFNPASPAGHLHACRKRLSEREKSAGGDISPPLAAATAAPFPGLKLGPRITATPQPVTRKARSMTAAAARLGHRIPPPPPRVPPVKRVSFVRAPLALSSPSTVDPDLVFKRSPVLPAQNGSVVYSALPGQVAAAPATQMQLVPPSAPIASSVDDAIQAWHSLFEIQPLVHALVAFTDPTTTNVLFDALLAPLTWSEELDPEFETALVNRISSLVILVVRAGIVSEQIVAKFLAARTISSSSSDIPRALAYLLTTLIRSRSLSVSLMCAAVSSSPHQRNPDTDTDLDTDTEDGEDGEHDGDGGDEPREPTSSTEESTLQDCVAQLAAIRIAG</sequence>
<feature type="compositionally biased region" description="Basic and acidic residues" evidence="1">
    <location>
        <begin position="1"/>
        <end position="10"/>
    </location>
</feature>
<dbReference type="AlphaFoldDB" id="A0A4P9WF20"/>
<proteinExistence type="predicted"/>
<evidence type="ECO:0000313" key="3">
    <source>
        <dbReference type="Proteomes" id="UP000269721"/>
    </source>
</evidence>
<feature type="compositionally biased region" description="Polar residues" evidence="1">
    <location>
        <begin position="269"/>
        <end position="281"/>
    </location>
</feature>
<dbReference type="Proteomes" id="UP000269721">
    <property type="component" value="Unassembled WGS sequence"/>
</dbReference>
<feature type="compositionally biased region" description="Acidic residues" evidence="1">
    <location>
        <begin position="628"/>
        <end position="644"/>
    </location>
</feature>
<feature type="region of interest" description="Disordered" evidence="1">
    <location>
        <begin position="81"/>
        <end position="111"/>
    </location>
</feature>
<evidence type="ECO:0000313" key="2">
    <source>
        <dbReference type="EMBL" id="RKO90323.1"/>
    </source>
</evidence>
<feature type="compositionally biased region" description="Low complexity" evidence="1">
    <location>
        <begin position="253"/>
        <end position="268"/>
    </location>
</feature>
<feature type="compositionally biased region" description="Basic and acidic residues" evidence="1">
    <location>
        <begin position="645"/>
        <end position="654"/>
    </location>
</feature>
<dbReference type="EMBL" id="KZ995612">
    <property type="protein sequence ID" value="RKO90323.1"/>
    <property type="molecule type" value="Genomic_DNA"/>
</dbReference>